<organism evidence="3 4">
    <name type="scientific">Halomonas dongshanensis</name>
    <dbReference type="NCBI Taxonomy" id="2890835"/>
    <lineage>
        <taxon>Bacteria</taxon>
        <taxon>Pseudomonadati</taxon>
        <taxon>Pseudomonadota</taxon>
        <taxon>Gammaproteobacteria</taxon>
        <taxon>Oceanospirillales</taxon>
        <taxon>Halomonadaceae</taxon>
        <taxon>Halomonas</taxon>
    </lineage>
</organism>
<sequence>MTDTFSVTRLRAFSTRVFQAVGLNLQDAETVTDVLIHADLRGHASHGLTRIPIYAERIHAGVVNAHPDIQVHRPSPAFLMVDADNAPGPVASLAAVEAAIETAKKQGVCACVVAHSNHNGPGSYYAEKAIEANCIFIGMTNAPPSMAVFGGREAVIGTNPFTFGSPVQNAPALVLDMATSVVARGKIVESAKRKESIPDGWALDREGKPTTDAQAAEQGVVLPFGGPKGSAMAIMGETLCGVLAGGRFAGSMGNLYSDFERPQDIGHFFLIIDTSRTHLDSDYAKRVSQLRDELKTSAPADGVSQIKMPGEVEYERSIHASERGILLPPNVVTDLDDIAQRLNVPNLSDFIDEPIR</sequence>
<dbReference type="PANTHER" id="PTHR11091">
    <property type="entry name" value="OXIDOREDUCTASE-RELATED"/>
    <property type="match status" value="1"/>
</dbReference>
<name>A0ABT2EDW7_9GAMM</name>
<dbReference type="Pfam" id="PF02615">
    <property type="entry name" value="Ldh_2"/>
    <property type="match status" value="1"/>
</dbReference>
<dbReference type="InterPro" id="IPR043143">
    <property type="entry name" value="Mal/L-sulf/L-lact_DH-like_NADP"/>
</dbReference>
<reference evidence="3" key="1">
    <citation type="submission" date="2021-11" db="EMBL/GenBank/DDBJ databases">
        <title>Halomonas sp., isolated from a coastal aquaculture zone in Dongshan Bay.</title>
        <authorList>
            <person name="Lin W."/>
        </authorList>
    </citation>
    <scope>NUCLEOTIDE SEQUENCE</scope>
    <source>
        <strain evidence="3">Yzlin-01</strain>
    </source>
</reference>
<keyword evidence="2" id="KW-0560">Oxidoreductase</keyword>
<dbReference type="Proteomes" id="UP001165542">
    <property type="component" value="Unassembled WGS sequence"/>
</dbReference>
<gene>
    <name evidence="3" type="ORF">LLY24_10575</name>
</gene>
<evidence type="ECO:0000256" key="1">
    <source>
        <dbReference type="ARBA" id="ARBA00006056"/>
    </source>
</evidence>
<dbReference type="InterPro" id="IPR003767">
    <property type="entry name" value="Malate/L-lactate_DH-like"/>
</dbReference>
<dbReference type="InterPro" id="IPR036111">
    <property type="entry name" value="Mal/L-sulfo/L-lacto_DH-like_sf"/>
</dbReference>
<evidence type="ECO:0000313" key="3">
    <source>
        <dbReference type="EMBL" id="MCS2609760.1"/>
    </source>
</evidence>
<evidence type="ECO:0000256" key="2">
    <source>
        <dbReference type="ARBA" id="ARBA00023002"/>
    </source>
</evidence>
<comment type="similarity">
    <text evidence="1">Belongs to the LDH2/MDH2 oxidoreductase family.</text>
</comment>
<dbReference type="Gene3D" id="1.10.1530.10">
    <property type="match status" value="1"/>
</dbReference>
<evidence type="ECO:0000313" key="4">
    <source>
        <dbReference type="Proteomes" id="UP001165542"/>
    </source>
</evidence>
<dbReference type="RefSeq" id="WP_259036259.1">
    <property type="nucleotide sequence ID" value="NZ_JAJISC010000004.1"/>
</dbReference>
<comment type="caution">
    <text evidence="3">The sequence shown here is derived from an EMBL/GenBank/DDBJ whole genome shotgun (WGS) entry which is preliminary data.</text>
</comment>
<dbReference type="Gene3D" id="3.30.1370.60">
    <property type="entry name" value="Hypothetical oxidoreductase yiak, domain 2"/>
    <property type="match status" value="1"/>
</dbReference>
<keyword evidence="4" id="KW-1185">Reference proteome</keyword>
<proteinExistence type="inferred from homology"/>
<dbReference type="EMBL" id="JAJISC010000004">
    <property type="protein sequence ID" value="MCS2609760.1"/>
    <property type="molecule type" value="Genomic_DNA"/>
</dbReference>
<dbReference type="InterPro" id="IPR043144">
    <property type="entry name" value="Mal/L-sulf/L-lact_DH-like_ah"/>
</dbReference>
<dbReference type="PANTHER" id="PTHR11091:SF0">
    <property type="entry name" value="MALATE DEHYDROGENASE"/>
    <property type="match status" value="1"/>
</dbReference>
<protein>
    <submittedName>
        <fullName evidence="3">Ldh family oxidoreductase</fullName>
    </submittedName>
</protein>
<dbReference type="SUPFAM" id="SSF89733">
    <property type="entry name" value="L-sulfolactate dehydrogenase-like"/>
    <property type="match status" value="1"/>
</dbReference>
<accession>A0ABT2EDW7</accession>